<dbReference type="Pfam" id="PF02146">
    <property type="entry name" value="SIR2"/>
    <property type="match status" value="1"/>
</dbReference>
<comment type="function">
    <text evidence="3">NAD-dependent lysine deacetylase and desuccinylase that specifically removes acetyl and succinyl groups on target proteins. Modulates the activities of several proteins which are inactive in their acylated form.</text>
</comment>
<comment type="domain">
    <text evidence="3">2 residues (Tyr-58 and Arg-61) present in a large hydrophobic pocket are probably involved in substrate specificity. They are important for desuccinylation activity, but dispensable for deacetylation activity.</text>
</comment>
<gene>
    <name evidence="3" type="primary">cobB</name>
    <name evidence="6" type="ordered locus">Ping_1406</name>
</gene>
<keyword evidence="3" id="KW-0963">Cytoplasm</keyword>
<dbReference type="NCBIfam" id="NF001755">
    <property type="entry name" value="PRK00481.1-5"/>
    <property type="match status" value="1"/>
</dbReference>
<dbReference type="EC" id="2.3.1.286" evidence="3"/>
<evidence type="ECO:0000256" key="3">
    <source>
        <dbReference type="HAMAP-Rule" id="MF_01121"/>
    </source>
</evidence>
<dbReference type="PANTHER" id="PTHR11085:SF4">
    <property type="entry name" value="NAD-DEPENDENT PROTEIN DEACYLASE"/>
    <property type="match status" value="1"/>
</dbReference>
<keyword evidence="2 3" id="KW-0520">NAD</keyword>
<dbReference type="GO" id="GO:0036054">
    <property type="term" value="F:protein-malonyllysine demalonylase activity"/>
    <property type="evidence" value="ECO:0007669"/>
    <property type="project" value="InterPro"/>
</dbReference>
<dbReference type="GO" id="GO:0036055">
    <property type="term" value="F:protein-succinyllysine desuccinylase activity"/>
    <property type="evidence" value="ECO:0007669"/>
    <property type="project" value="UniProtKB-UniRule"/>
</dbReference>
<organism evidence="6 7">
    <name type="scientific">Psychromonas ingrahamii (strain DSM 17664 / CCUG 51855 / 37)</name>
    <dbReference type="NCBI Taxonomy" id="357804"/>
    <lineage>
        <taxon>Bacteria</taxon>
        <taxon>Pseudomonadati</taxon>
        <taxon>Pseudomonadota</taxon>
        <taxon>Gammaproteobacteria</taxon>
        <taxon>Alteromonadales</taxon>
        <taxon>Psychromonadaceae</taxon>
        <taxon>Psychromonas</taxon>
    </lineage>
</organism>
<dbReference type="EMBL" id="CP000510">
    <property type="protein sequence ID" value="ABM03223.1"/>
    <property type="molecule type" value="Genomic_DNA"/>
</dbReference>
<comment type="similarity">
    <text evidence="3">Belongs to the sirtuin family. Class III subfamily.</text>
</comment>
<dbReference type="HOGENOM" id="CLU_023643_3_1_6"/>
<dbReference type="AlphaFoldDB" id="A1SUQ8"/>
<dbReference type="eggNOG" id="COG0846">
    <property type="taxonomic scope" value="Bacteria"/>
</dbReference>
<dbReference type="RefSeq" id="WP_011769783.1">
    <property type="nucleotide sequence ID" value="NC_008709.1"/>
</dbReference>
<dbReference type="HAMAP" id="MF_01121">
    <property type="entry name" value="Sirtuin_ClassIII"/>
    <property type="match status" value="1"/>
</dbReference>
<dbReference type="GO" id="GO:0008270">
    <property type="term" value="F:zinc ion binding"/>
    <property type="evidence" value="ECO:0007669"/>
    <property type="project" value="UniProtKB-UniRule"/>
</dbReference>
<keyword evidence="6" id="KW-0328">Glycosyltransferase</keyword>
<dbReference type="Gene3D" id="3.30.1600.10">
    <property type="entry name" value="SIR2/SIRT2 'Small Domain"/>
    <property type="match status" value="1"/>
</dbReference>
<feature type="binding site" evidence="3">
    <location>
        <position position="58"/>
    </location>
    <ligand>
        <name>substrate</name>
    </ligand>
</feature>
<dbReference type="CDD" id="cd01412">
    <property type="entry name" value="SIRT5_Af1_CobB"/>
    <property type="match status" value="1"/>
</dbReference>
<feature type="binding site" evidence="3">
    <location>
        <position position="140"/>
    </location>
    <ligand>
        <name>Zn(2+)</name>
        <dbReference type="ChEBI" id="CHEBI:29105"/>
    </ligand>
</feature>
<feature type="binding site" evidence="3">
    <location>
        <begin position="206"/>
        <end position="208"/>
    </location>
    <ligand>
        <name>NAD(+)</name>
        <dbReference type="ChEBI" id="CHEBI:57540"/>
    </ligand>
</feature>
<protein>
    <recommendedName>
        <fullName evidence="3">NAD-dependent protein deacylase</fullName>
        <ecNumber evidence="3">2.3.1.286</ecNumber>
    </recommendedName>
    <alternativeName>
        <fullName evidence="3">Regulatory protein SIR2 homolog</fullName>
    </alternativeName>
</protein>
<evidence type="ECO:0000313" key="7">
    <source>
        <dbReference type="Proteomes" id="UP000000639"/>
    </source>
</evidence>
<comment type="catalytic activity">
    <reaction evidence="3">
        <text>N(6)-succinyl-L-lysyl-[protein] + NAD(+) + H2O = 2''-O-succinyl-ADP-D-ribose + nicotinamide + L-lysyl-[protein]</text>
        <dbReference type="Rhea" id="RHEA:47668"/>
        <dbReference type="Rhea" id="RHEA-COMP:9752"/>
        <dbReference type="Rhea" id="RHEA-COMP:11877"/>
        <dbReference type="ChEBI" id="CHEBI:15377"/>
        <dbReference type="ChEBI" id="CHEBI:17154"/>
        <dbReference type="ChEBI" id="CHEBI:29969"/>
        <dbReference type="ChEBI" id="CHEBI:57540"/>
        <dbReference type="ChEBI" id="CHEBI:87830"/>
        <dbReference type="ChEBI" id="CHEBI:87832"/>
    </reaction>
</comment>
<dbReference type="InterPro" id="IPR027546">
    <property type="entry name" value="Sirtuin_class_III"/>
</dbReference>
<comment type="subcellular location">
    <subcellularLocation>
        <location evidence="3">Cytoplasm</location>
    </subcellularLocation>
</comment>
<sequence length="251" mass="27928">MSFHQYKKIVVLTGAGVSAESGIQTFRDTDGLWENHKLEDVATVEGYKKDPELVLEFYNQRRRDFCSGHKKPNAAHLALAELEEKFDGEFLLVTQNIDNLHEQAGSKNIIHMHGELLKSRCPTSNQLTECFNDIETSNFCHCCQYPSTLRPHIVWFGEMPLGLDIIYHHLSQADLFISIGTSGTVYPAAGFVEEAKSVGAFSIELNLEASEIHSHFDQVICGKATSVVPDLVKTILASQTTEDTESSAIKV</sequence>
<feature type="domain" description="Deacetylase sirtuin-type" evidence="5">
    <location>
        <begin position="1"/>
        <end position="238"/>
    </location>
</feature>
<feature type="binding site" evidence="3">
    <location>
        <begin position="14"/>
        <end position="33"/>
    </location>
    <ligand>
        <name>NAD(+)</name>
        <dbReference type="ChEBI" id="CHEBI:57540"/>
    </ligand>
</feature>
<evidence type="ECO:0000256" key="1">
    <source>
        <dbReference type="ARBA" id="ARBA00022679"/>
    </source>
</evidence>
<evidence type="ECO:0000256" key="2">
    <source>
        <dbReference type="ARBA" id="ARBA00023027"/>
    </source>
</evidence>
<feature type="active site" description="Proton acceptor" evidence="3">
    <location>
        <position position="113"/>
    </location>
</feature>
<dbReference type="InterPro" id="IPR029035">
    <property type="entry name" value="DHS-like_NAD/FAD-binding_dom"/>
</dbReference>
<keyword evidence="3" id="KW-0862">Zinc</keyword>
<evidence type="ECO:0000313" key="6">
    <source>
        <dbReference type="EMBL" id="ABM03223.1"/>
    </source>
</evidence>
<dbReference type="GO" id="GO:0005737">
    <property type="term" value="C:cytoplasm"/>
    <property type="evidence" value="ECO:0007669"/>
    <property type="project" value="UniProtKB-SubCell"/>
</dbReference>
<dbReference type="Proteomes" id="UP000000639">
    <property type="component" value="Chromosome"/>
</dbReference>
<feature type="binding site" evidence="3">
    <location>
        <position position="121"/>
    </location>
    <ligand>
        <name>Zn(2+)</name>
        <dbReference type="ChEBI" id="CHEBI:29105"/>
    </ligand>
</feature>
<dbReference type="KEGG" id="pin:Ping_1406"/>
<dbReference type="InterPro" id="IPR003000">
    <property type="entry name" value="Sirtuin"/>
</dbReference>
<keyword evidence="1 6" id="KW-0808">Transferase</keyword>
<dbReference type="STRING" id="357804.Ping_1406"/>
<reference evidence="6 7" key="1">
    <citation type="submission" date="2007-01" db="EMBL/GenBank/DDBJ databases">
        <title>Complete sequence of Psychromonas ingrahamii 37.</title>
        <authorList>
            <consortium name="US DOE Joint Genome Institute"/>
            <person name="Copeland A."/>
            <person name="Lucas S."/>
            <person name="Lapidus A."/>
            <person name="Barry K."/>
            <person name="Detter J.C."/>
            <person name="Glavina del Rio T."/>
            <person name="Hammon N."/>
            <person name="Israni S."/>
            <person name="Dalin E."/>
            <person name="Tice H."/>
            <person name="Pitluck S."/>
            <person name="Thompson L.S."/>
            <person name="Brettin T."/>
            <person name="Bruce D."/>
            <person name="Han C."/>
            <person name="Tapia R."/>
            <person name="Schmutz J."/>
            <person name="Larimer F."/>
            <person name="Land M."/>
            <person name="Hauser L."/>
            <person name="Kyrpides N."/>
            <person name="Ivanova N."/>
            <person name="Staley J."/>
            <person name="Richardson P."/>
        </authorList>
    </citation>
    <scope>NUCLEOTIDE SEQUENCE [LARGE SCALE GENOMIC DNA]</scope>
    <source>
        <strain evidence="6 7">37</strain>
    </source>
</reference>
<feature type="binding site" evidence="3">
    <location>
        <position position="224"/>
    </location>
    <ligand>
        <name>NAD(+)</name>
        <dbReference type="ChEBI" id="CHEBI:57540"/>
    </ligand>
</feature>
<dbReference type="SUPFAM" id="SSF52467">
    <property type="entry name" value="DHS-like NAD/FAD-binding domain"/>
    <property type="match status" value="1"/>
</dbReference>
<dbReference type="PROSITE" id="PS50305">
    <property type="entry name" value="SIRTUIN"/>
    <property type="match status" value="1"/>
</dbReference>
<dbReference type="GO" id="GO:0017136">
    <property type="term" value="F:histone deacetylase activity, NAD-dependent"/>
    <property type="evidence" value="ECO:0007669"/>
    <property type="project" value="TreeGrafter"/>
</dbReference>
<dbReference type="InterPro" id="IPR026590">
    <property type="entry name" value="Ssirtuin_cat_dom"/>
</dbReference>
<accession>A1SUQ8</accession>
<dbReference type="GO" id="GO:0016757">
    <property type="term" value="F:glycosyltransferase activity"/>
    <property type="evidence" value="ECO:0007669"/>
    <property type="project" value="UniProtKB-KW"/>
</dbReference>
<feature type="binding site" evidence="3">
    <location>
        <begin position="95"/>
        <end position="98"/>
    </location>
    <ligand>
        <name>NAD(+)</name>
        <dbReference type="ChEBI" id="CHEBI:57540"/>
    </ligand>
</feature>
<dbReference type="GO" id="GO:0070403">
    <property type="term" value="F:NAD+ binding"/>
    <property type="evidence" value="ECO:0007669"/>
    <property type="project" value="UniProtKB-UniRule"/>
</dbReference>
<keyword evidence="3" id="KW-0479">Metal-binding</keyword>
<dbReference type="InterPro" id="IPR050134">
    <property type="entry name" value="NAD-dep_sirtuin_deacylases"/>
</dbReference>
<name>A1SUQ8_PSYIN</name>
<feature type="binding site" evidence="3">
    <location>
        <begin position="180"/>
        <end position="182"/>
    </location>
    <ligand>
        <name>NAD(+)</name>
        <dbReference type="ChEBI" id="CHEBI:57540"/>
    </ligand>
</feature>
<comment type="cofactor">
    <cofactor evidence="3">
        <name>Zn(2+)</name>
        <dbReference type="ChEBI" id="CHEBI:29105"/>
    </cofactor>
    <text evidence="3">Binds 1 zinc ion per subunit.</text>
</comment>
<comment type="catalytic activity">
    <reaction evidence="3">
        <text>N(6)-acetyl-L-lysyl-[protein] + NAD(+) + H2O = 2''-O-acetyl-ADP-D-ribose + nicotinamide + L-lysyl-[protein]</text>
        <dbReference type="Rhea" id="RHEA:43636"/>
        <dbReference type="Rhea" id="RHEA-COMP:9752"/>
        <dbReference type="Rhea" id="RHEA-COMP:10731"/>
        <dbReference type="ChEBI" id="CHEBI:15377"/>
        <dbReference type="ChEBI" id="CHEBI:17154"/>
        <dbReference type="ChEBI" id="CHEBI:29969"/>
        <dbReference type="ChEBI" id="CHEBI:57540"/>
        <dbReference type="ChEBI" id="CHEBI:61930"/>
        <dbReference type="ChEBI" id="CHEBI:83767"/>
        <dbReference type="EC" id="2.3.1.286"/>
    </reaction>
</comment>
<comment type="caution">
    <text evidence="3 4">Lacks conserved residue(s) required for the propagation of feature annotation.</text>
</comment>
<proteinExistence type="inferred from homology"/>
<dbReference type="InterPro" id="IPR026591">
    <property type="entry name" value="Sirtuin_cat_small_dom_sf"/>
</dbReference>
<feature type="binding site" evidence="3">
    <location>
        <position position="61"/>
    </location>
    <ligand>
        <name>substrate</name>
    </ligand>
</feature>
<dbReference type="Gene3D" id="3.40.50.1220">
    <property type="entry name" value="TPP-binding domain"/>
    <property type="match status" value="1"/>
</dbReference>
<dbReference type="OrthoDB" id="9800582at2"/>
<keyword evidence="7" id="KW-1185">Reference proteome</keyword>
<evidence type="ECO:0000259" key="5">
    <source>
        <dbReference type="PROSITE" id="PS50305"/>
    </source>
</evidence>
<evidence type="ECO:0000256" key="4">
    <source>
        <dbReference type="PROSITE-ProRule" id="PRU00236"/>
    </source>
</evidence>
<dbReference type="PANTHER" id="PTHR11085">
    <property type="entry name" value="NAD-DEPENDENT PROTEIN DEACYLASE SIRTUIN-5, MITOCHONDRIAL-RELATED"/>
    <property type="match status" value="1"/>
</dbReference>